<reference evidence="3 4" key="1">
    <citation type="journal article" date="2012" name="J. Bacteriol.">
        <title>Genome annotation of five Mycoplasma canis strains.</title>
        <authorList>
            <person name="Brown D.R."/>
            <person name="May M."/>
            <person name="Michaels D.L."/>
            <person name="Barbet A.F."/>
        </authorList>
    </citation>
    <scope>NUCLEOTIDE SEQUENCE [LARGE SCALE GENOMIC DNA]</scope>
    <source>
        <strain evidence="3 4">UFG4</strain>
    </source>
</reference>
<dbReference type="InterPro" id="IPR002988">
    <property type="entry name" value="GA_module"/>
</dbReference>
<evidence type="ECO:0000259" key="2">
    <source>
        <dbReference type="Pfam" id="PF01468"/>
    </source>
</evidence>
<dbReference type="Proteomes" id="UP000006229">
    <property type="component" value="Unassembled WGS sequence"/>
</dbReference>
<evidence type="ECO:0000313" key="3">
    <source>
        <dbReference type="EMBL" id="EIE42354.1"/>
    </source>
</evidence>
<proteinExistence type="predicted"/>
<evidence type="ECO:0000313" key="4">
    <source>
        <dbReference type="Proteomes" id="UP000006229"/>
    </source>
</evidence>
<dbReference type="OrthoDB" id="9831475at2"/>
<dbReference type="EMBL" id="AJFU01000003">
    <property type="protein sequence ID" value="EIE42354.1"/>
    <property type="molecule type" value="Genomic_DNA"/>
</dbReference>
<dbReference type="Pfam" id="PF01468">
    <property type="entry name" value="GA"/>
    <property type="match status" value="1"/>
</dbReference>
<dbReference type="AlphaFoldDB" id="I1A783"/>
<feature type="domain" description="Protein G-related albumin-binding (GA) module" evidence="2">
    <location>
        <begin position="148"/>
        <end position="192"/>
    </location>
</feature>
<protein>
    <recommendedName>
        <fullName evidence="2">Protein G-related albumin-binding (GA) module domain-containing protein</fullName>
    </recommendedName>
</protein>
<sequence length="412" mass="47336">MKNKHKAWIIGASALLLGGSIVTAITVANLKTKNKKDSKQEVNESNGLKNNKEELAKMIELLPYPSMAASAKQELKVLLDGITTSEEMNDFKKSLEEIDTQVSSLKEKISKLSEENHESLNNKLNEANTSEEFKNLTDEVEQKLFFEESKNFINSLNHLSNEEKIAFQEEIVNSKTKEEVELVKNKAKNQNDFKAKKESLKLLIDSFTYPGINKDKENETKEYFKSQVESTTLENIANKENEIKEYGNALKNKVEILKMVPYTIENAEGRVEIAKLINEAKSIEELNTLVPDTWVEHFTVYKKLIEDNFEGQQKTNLLNRFNISSARNIFQEYTINDLRHNIYLTYKNNALSWVENNISDQTLKEKHKEEIQALNRTDDADNPDKEASFNQFTESFNELKNKFESIKNTNAG</sequence>
<accession>I1A783</accession>
<comment type="caution">
    <text evidence="3">The sequence shown here is derived from an EMBL/GenBank/DDBJ whole genome shotgun (WGS) entry which is preliminary data.</text>
</comment>
<dbReference type="PATRIC" id="fig|1131455.3.peg.103"/>
<keyword evidence="4" id="KW-1185">Reference proteome</keyword>
<keyword evidence="1" id="KW-0175">Coiled coil</keyword>
<organism evidence="3 4">
    <name type="scientific">Mycoplasmopsis canis UFG4</name>
    <dbReference type="NCBI Taxonomy" id="1131455"/>
    <lineage>
        <taxon>Bacteria</taxon>
        <taxon>Bacillati</taxon>
        <taxon>Mycoplasmatota</taxon>
        <taxon>Mycoplasmoidales</taxon>
        <taxon>Metamycoplasmataceae</taxon>
        <taxon>Mycoplasmopsis</taxon>
    </lineage>
</organism>
<evidence type="ECO:0000256" key="1">
    <source>
        <dbReference type="SAM" id="Coils"/>
    </source>
</evidence>
<gene>
    <name evidence="3" type="ORF">MCANUFG4_00523</name>
</gene>
<feature type="coiled-coil region" evidence="1">
    <location>
        <begin position="88"/>
        <end position="130"/>
    </location>
</feature>
<name>I1A783_9BACT</name>
<dbReference type="Gene3D" id="1.20.5.420">
    <property type="entry name" value="Immunoglobulin FC, subunit C"/>
    <property type="match status" value="1"/>
</dbReference>
<dbReference type="RefSeq" id="WP_004796994.1">
    <property type="nucleotide sequence ID" value="NZ_AJFU01000003.1"/>
</dbReference>